<dbReference type="Pfam" id="PF09995">
    <property type="entry name" value="MPAB_Lcp_cat"/>
    <property type="match status" value="1"/>
</dbReference>
<comment type="caution">
    <text evidence="2">The sequence shown here is derived from an EMBL/GenBank/DDBJ whole genome shotgun (WGS) entry which is preliminary data.</text>
</comment>
<dbReference type="PANTHER" id="PTHR36151">
    <property type="entry name" value="BLR2777 PROTEIN"/>
    <property type="match status" value="1"/>
</dbReference>
<name>A0ABR9P9F3_9ACTN</name>
<reference evidence="2 3" key="1">
    <citation type="submission" date="2020-09" db="EMBL/GenBank/DDBJ databases">
        <title>Diversity and distribution of actinomycetes associated with coral in the coast of Hainan.</title>
        <authorList>
            <person name="Li F."/>
        </authorList>
    </citation>
    <scope>NUCLEOTIDE SEQUENCE [LARGE SCALE GENOMIC DNA]</scope>
    <source>
        <strain evidence="2 3">HNM0947</strain>
    </source>
</reference>
<gene>
    <name evidence="2" type="ORF">IDM40_17440</name>
</gene>
<evidence type="ECO:0000313" key="3">
    <source>
        <dbReference type="Proteomes" id="UP000806528"/>
    </source>
</evidence>
<dbReference type="PANTHER" id="PTHR36151:SF3">
    <property type="entry name" value="ER-BOUND OXYGENASE MPAB_MPAB'_RUBBER OXYGENASE CATALYTIC DOMAIN-CONTAINING PROTEIN"/>
    <property type="match status" value="1"/>
</dbReference>
<keyword evidence="3" id="KW-1185">Reference proteome</keyword>
<dbReference type="RefSeq" id="WP_193123078.1">
    <property type="nucleotide sequence ID" value="NZ_JADBGI010000015.1"/>
</dbReference>
<dbReference type="Proteomes" id="UP000806528">
    <property type="component" value="Unassembled WGS sequence"/>
</dbReference>
<accession>A0ABR9P9F3</accession>
<proteinExistence type="predicted"/>
<dbReference type="EMBL" id="JADBGI010000015">
    <property type="protein sequence ID" value="MBE3000471.1"/>
    <property type="molecule type" value="Genomic_DNA"/>
</dbReference>
<feature type="domain" description="ER-bound oxygenase mpaB/mpaB'/Rubber oxygenase catalytic" evidence="1">
    <location>
        <begin position="13"/>
        <end position="230"/>
    </location>
</feature>
<evidence type="ECO:0000313" key="2">
    <source>
        <dbReference type="EMBL" id="MBE3000471.1"/>
    </source>
</evidence>
<dbReference type="InterPro" id="IPR018713">
    <property type="entry name" value="MPAB/Lcp_cat_dom"/>
</dbReference>
<organism evidence="2 3">
    <name type="scientific">Nocardiopsis coralli</name>
    <dbReference type="NCBI Taxonomy" id="2772213"/>
    <lineage>
        <taxon>Bacteria</taxon>
        <taxon>Bacillati</taxon>
        <taxon>Actinomycetota</taxon>
        <taxon>Actinomycetes</taxon>
        <taxon>Streptosporangiales</taxon>
        <taxon>Nocardiopsidaceae</taxon>
        <taxon>Nocardiopsis</taxon>
    </lineage>
</organism>
<evidence type="ECO:0000259" key="1">
    <source>
        <dbReference type="Pfam" id="PF09995"/>
    </source>
</evidence>
<sequence length="303" mass="34322">MEPTAAAPDSVTWKVHLDRTMWIAGVRALMLQALHPVAMRGVWQRSDFREDPTGRLLRTAHFVAVTTYGSPDEARELGERVRRVHRALTFTDPDTGRTHRVDQHDLLVWVHCAEVSSYLETTVRAGLRLTPAECDRYIDEQSRTAEHVGLHRDDVPRDTASLRRYLARVRPQLRVTPEAGQAVRFLLRPDVPEHLAALAPLRPLWFPFGALSYYTLPAWARHAYRILPEVPGAPTATTEGLRLLRAGLHRIPEHHYNRIFDEATVRSADEAKKRLVAAGYRIEEGFRVRGRPGAVPAGTGVRR</sequence>
<protein>
    <submittedName>
        <fullName evidence="2">DUF2236 domain-containing protein</fullName>
    </submittedName>
</protein>